<sequence length="219" mass="24255">MSPNWKSLFFLLLLQLFKLCFSKSQPFTSSSSNSDLQFPCKPPHYSSYPFCNTSLPITTRAQSLISLLTLREKIQQLSNNASAIPRLGIPPYEWWSESLHGIATNGPGVSFNGTIPSATSFPQVIVTAAAFNRTLWSLIGSAIAVEARSMYNLGQAGLTFWAPNINIFRDPRWGRGQETPGEDPMVASAYAIEFVNGFQGGNWGIRHDGVWREESFGRS</sequence>
<keyword evidence="1" id="KW-0378">Hydrolase</keyword>
<dbReference type="InterPro" id="IPR044993">
    <property type="entry name" value="BXL"/>
</dbReference>
<feature type="domain" description="Glycoside hydrolase family 3 N-terminal" evidence="3">
    <location>
        <begin position="116"/>
        <end position="200"/>
    </location>
</feature>
<keyword evidence="2" id="KW-0732">Signal</keyword>
<dbReference type="GO" id="GO:0009044">
    <property type="term" value="F:xylan 1,4-beta-xylosidase activity"/>
    <property type="evidence" value="ECO:0007669"/>
    <property type="project" value="InterPro"/>
</dbReference>
<dbReference type="EMBL" id="CAEKKB010000006">
    <property type="protein sequence ID" value="CAB4314390.1"/>
    <property type="molecule type" value="Genomic_DNA"/>
</dbReference>
<dbReference type="InterPro" id="IPR017853">
    <property type="entry name" value="GH"/>
</dbReference>
<dbReference type="Pfam" id="PF00933">
    <property type="entry name" value="Glyco_hydro_3"/>
    <property type="match status" value="1"/>
</dbReference>
<evidence type="ECO:0000256" key="2">
    <source>
        <dbReference type="SAM" id="SignalP"/>
    </source>
</evidence>
<evidence type="ECO:0000256" key="1">
    <source>
        <dbReference type="ARBA" id="ARBA00022801"/>
    </source>
</evidence>
<dbReference type="InterPro" id="IPR036962">
    <property type="entry name" value="Glyco_hydro_3_N_sf"/>
</dbReference>
<keyword evidence="5" id="KW-1185">Reference proteome</keyword>
<feature type="signal peptide" evidence="2">
    <location>
        <begin position="1"/>
        <end position="22"/>
    </location>
</feature>
<dbReference type="PANTHER" id="PTHR42721:SF1">
    <property type="entry name" value="BETA-D-XYLOSIDASE 6-RELATED"/>
    <property type="match status" value="1"/>
</dbReference>
<evidence type="ECO:0000313" key="4">
    <source>
        <dbReference type="EMBL" id="CAB4314390.1"/>
    </source>
</evidence>
<dbReference type="Gene3D" id="3.20.20.300">
    <property type="entry name" value="Glycoside hydrolase, family 3, N-terminal domain"/>
    <property type="match status" value="1"/>
</dbReference>
<gene>
    <name evidence="4" type="ORF">ORAREDHAP_LOCUS38811</name>
</gene>
<evidence type="ECO:0000313" key="5">
    <source>
        <dbReference type="Proteomes" id="UP000507245"/>
    </source>
</evidence>
<dbReference type="GO" id="GO:0045493">
    <property type="term" value="P:xylan catabolic process"/>
    <property type="evidence" value="ECO:0007669"/>
    <property type="project" value="InterPro"/>
</dbReference>
<dbReference type="GO" id="GO:0046556">
    <property type="term" value="F:alpha-L-arabinofuranosidase activity"/>
    <property type="evidence" value="ECO:0007669"/>
    <property type="project" value="TreeGrafter"/>
</dbReference>
<dbReference type="AlphaFoldDB" id="A0A6J5XKP4"/>
<protein>
    <recommendedName>
        <fullName evidence="3">Glycoside hydrolase family 3 N-terminal domain-containing protein</fullName>
    </recommendedName>
</protein>
<evidence type="ECO:0000259" key="3">
    <source>
        <dbReference type="Pfam" id="PF00933"/>
    </source>
</evidence>
<organism evidence="4 5">
    <name type="scientific">Prunus armeniaca</name>
    <name type="common">Apricot</name>
    <name type="synonym">Armeniaca vulgaris</name>
    <dbReference type="NCBI Taxonomy" id="36596"/>
    <lineage>
        <taxon>Eukaryota</taxon>
        <taxon>Viridiplantae</taxon>
        <taxon>Streptophyta</taxon>
        <taxon>Embryophyta</taxon>
        <taxon>Tracheophyta</taxon>
        <taxon>Spermatophyta</taxon>
        <taxon>Magnoliopsida</taxon>
        <taxon>eudicotyledons</taxon>
        <taxon>Gunneridae</taxon>
        <taxon>Pentapetalae</taxon>
        <taxon>rosids</taxon>
        <taxon>fabids</taxon>
        <taxon>Rosales</taxon>
        <taxon>Rosaceae</taxon>
        <taxon>Amygdaloideae</taxon>
        <taxon>Amygdaleae</taxon>
        <taxon>Prunus</taxon>
    </lineage>
</organism>
<proteinExistence type="predicted"/>
<dbReference type="GO" id="GO:0031222">
    <property type="term" value="P:arabinan catabolic process"/>
    <property type="evidence" value="ECO:0007669"/>
    <property type="project" value="TreeGrafter"/>
</dbReference>
<dbReference type="Proteomes" id="UP000507245">
    <property type="component" value="Unassembled WGS sequence"/>
</dbReference>
<name>A0A6J5XKP4_PRUAR</name>
<reference evidence="5" key="1">
    <citation type="journal article" date="2020" name="Genome Biol.">
        <title>Gamete binning: chromosome-level and haplotype-resolved genome assembly enabled by high-throughput single-cell sequencing of gamete genomes.</title>
        <authorList>
            <person name="Campoy J.A."/>
            <person name="Sun H."/>
            <person name="Goel M."/>
            <person name="Jiao W.-B."/>
            <person name="Folz-Donahue K."/>
            <person name="Wang N."/>
            <person name="Rubio M."/>
            <person name="Liu C."/>
            <person name="Kukat C."/>
            <person name="Ruiz D."/>
            <person name="Huettel B."/>
            <person name="Schneeberger K."/>
        </authorList>
    </citation>
    <scope>NUCLEOTIDE SEQUENCE [LARGE SCALE GENOMIC DNA]</scope>
    <source>
        <strain evidence="5">cv. Rojo Pasion</strain>
    </source>
</reference>
<feature type="chain" id="PRO_5027008496" description="Glycoside hydrolase family 3 N-terminal domain-containing protein" evidence="2">
    <location>
        <begin position="23"/>
        <end position="219"/>
    </location>
</feature>
<dbReference type="InterPro" id="IPR001764">
    <property type="entry name" value="Glyco_hydro_3_N"/>
</dbReference>
<dbReference type="PANTHER" id="PTHR42721">
    <property type="entry name" value="SUGAR HYDROLASE-RELATED"/>
    <property type="match status" value="1"/>
</dbReference>
<dbReference type="SUPFAM" id="SSF51445">
    <property type="entry name" value="(Trans)glycosidases"/>
    <property type="match status" value="1"/>
</dbReference>
<dbReference type="OrthoDB" id="47059at2759"/>
<accession>A0A6J5XKP4</accession>